<keyword evidence="4" id="KW-1185">Reference proteome</keyword>
<protein>
    <submittedName>
        <fullName evidence="3">Uncharacterized protein</fullName>
    </submittedName>
</protein>
<organism evidence="3 4">
    <name type="scientific">Fasciola hepatica</name>
    <name type="common">Liver fluke</name>
    <dbReference type="NCBI Taxonomy" id="6192"/>
    <lineage>
        <taxon>Eukaryota</taxon>
        <taxon>Metazoa</taxon>
        <taxon>Spiralia</taxon>
        <taxon>Lophotrochozoa</taxon>
        <taxon>Platyhelminthes</taxon>
        <taxon>Trematoda</taxon>
        <taxon>Digenea</taxon>
        <taxon>Plagiorchiida</taxon>
        <taxon>Echinostomata</taxon>
        <taxon>Echinostomatoidea</taxon>
        <taxon>Fasciolidae</taxon>
        <taxon>Fasciola</taxon>
    </lineage>
</organism>
<reference evidence="3" key="1">
    <citation type="submission" date="2019-03" db="EMBL/GenBank/DDBJ databases">
        <title>Improved annotation for the trematode Fasciola hepatica.</title>
        <authorList>
            <person name="Choi Y.-J."/>
            <person name="Martin J."/>
            <person name="Mitreva M."/>
        </authorList>
    </citation>
    <scope>NUCLEOTIDE SEQUENCE [LARGE SCALE GENOMIC DNA]</scope>
</reference>
<keyword evidence="2" id="KW-0378">Hydrolase</keyword>
<dbReference type="EMBL" id="JXXN02005646">
    <property type="protein sequence ID" value="THD19764.1"/>
    <property type="molecule type" value="Genomic_DNA"/>
</dbReference>
<evidence type="ECO:0000313" key="3">
    <source>
        <dbReference type="EMBL" id="THD19764.1"/>
    </source>
</evidence>
<proteinExistence type="inferred from homology"/>
<dbReference type="GO" id="GO:0004531">
    <property type="term" value="F:deoxyribonuclease II activity"/>
    <property type="evidence" value="ECO:0007669"/>
    <property type="project" value="InterPro"/>
</dbReference>
<dbReference type="Pfam" id="PF03265">
    <property type="entry name" value="DNase_II"/>
    <property type="match status" value="1"/>
</dbReference>
<evidence type="ECO:0000256" key="2">
    <source>
        <dbReference type="ARBA" id="ARBA00022801"/>
    </source>
</evidence>
<gene>
    <name evidence="3" type="ORF">D915_009548</name>
</gene>
<dbReference type="PANTHER" id="PTHR10858:SF23">
    <property type="entry name" value="DEOXYRIBONUCLEASE II"/>
    <property type="match status" value="1"/>
</dbReference>
<dbReference type="GO" id="GO:0006309">
    <property type="term" value="P:apoptotic DNA fragmentation"/>
    <property type="evidence" value="ECO:0007669"/>
    <property type="project" value="TreeGrafter"/>
</dbReference>
<dbReference type="PANTHER" id="PTHR10858">
    <property type="entry name" value="DEOXYRIBONUCLEASE II"/>
    <property type="match status" value="1"/>
</dbReference>
<sequence>MMKPNTHMVVQPNIEKRIRDQSGPLSIGDIFDTSVLQPFYQDLWLKVYTDTDLRNRAIEGIFLYDPQHPARTEMLVSESKSHKIYCQSHFREICEQLGIVPLEFMCLHQNTFLRVSNNRMFMTYCLYSQFFFKALVNTLEQTLLHTVSLEPILYMALTGLLVCSHPETEEALWQSIIIPVQTHVQLKTACARPLKALVMNYNTTKQFSALKVCDSDSDTEVLISGVVNVQNLQFTQPAISFNSFQDHSKWACTVPVQSGELNPDMWVCLGDINRMFSQFHRGGGTMCIQNKRMWEAFSNLIAQVEECSEDCSEEAGHFCSEL</sequence>
<comment type="caution">
    <text evidence="3">The sequence shown here is derived from an EMBL/GenBank/DDBJ whole genome shotgun (WGS) entry which is preliminary data.</text>
</comment>
<evidence type="ECO:0000256" key="1">
    <source>
        <dbReference type="ARBA" id="ARBA00007527"/>
    </source>
</evidence>
<name>A0A4E0QZL6_FASHE</name>
<dbReference type="AlphaFoldDB" id="A0A4E0QZL6"/>
<evidence type="ECO:0000313" key="4">
    <source>
        <dbReference type="Proteomes" id="UP000230066"/>
    </source>
</evidence>
<dbReference type="Proteomes" id="UP000230066">
    <property type="component" value="Unassembled WGS sequence"/>
</dbReference>
<comment type="similarity">
    <text evidence="1">Belongs to the DNase II family.</text>
</comment>
<dbReference type="InterPro" id="IPR004947">
    <property type="entry name" value="DNase_II"/>
</dbReference>
<accession>A0A4E0QZL6</accession>